<dbReference type="Gene3D" id="3.40.1080.10">
    <property type="entry name" value="Glutaconate Coenzyme A-transferase"/>
    <property type="match status" value="1"/>
</dbReference>
<keyword evidence="2" id="KW-1185">Reference proteome</keyword>
<dbReference type="GO" id="GO:0008410">
    <property type="term" value="F:CoA-transferase activity"/>
    <property type="evidence" value="ECO:0007669"/>
    <property type="project" value="InterPro"/>
</dbReference>
<dbReference type="RefSeq" id="WP_161313815.1">
    <property type="nucleotide sequence ID" value="NZ_WTUW01000001.1"/>
</dbReference>
<dbReference type="Gene3D" id="3.30.30.40">
    <property type="match status" value="1"/>
</dbReference>
<dbReference type="EMBL" id="WTUW01000001">
    <property type="protein sequence ID" value="MZR29335.1"/>
    <property type="molecule type" value="Genomic_DNA"/>
</dbReference>
<dbReference type="Proteomes" id="UP000476030">
    <property type="component" value="Unassembled WGS sequence"/>
</dbReference>
<comment type="caution">
    <text evidence="1">The sequence shown here is derived from an EMBL/GenBank/DDBJ whole genome shotgun (WGS) entry which is preliminary data.</text>
</comment>
<reference evidence="1 2" key="1">
    <citation type="submission" date="2019-12" db="EMBL/GenBank/DDBJ databases">
        <title>Snethiella sp. nov. sp. isolated from sea sand.</title>
        <authorList>
            <person name="Kim J."/>
            <person name="Jeong S.E."/>
            <person name="Jung H.S."/>
            <person name="Jeon C.O."/>
        </authorList>
    </citation>
    <scope>NUCLEOTIDE SEQUENCE [LARGE SCALE GENOMIC DNA]</scope>
    <source>
        <strain evidence="1 2">DP05</strain>
    </source>
</reference>
<dbReference type="InterPro" id="IPR004165">
    <property type="entry name" value="CoA_trans_fam_I"/>
</dbReference>
<evidence type="ECO:0000313" key="2">
    <source>
        <dbReference type="Proteomes" id="UP000476030"/>
    </source>
</evidence>
<protein>
    <submittedName>
        <fullName evidence="1">CoA synthetase</fullName>
    </submittedName>
</protein>
<organism evidence="1 2">
    <name type="scientific">Sneathiella litorea</name>
    <dbReference type="NCBI Taxonomy" id="2606216"/>
    <lineage>
        <taxon>Bacteria</taxon>
        <taxon>Pseudomonadati</taxon>
        <taxon>Pseudomonadota</taxon>
        <taxon>Alphaproteobacteria</taxon>
        <taxon>Sneathiellales</taxon>
        <taxon>Sneathiellaceae</taxon>
        <taxon>Sneathiella</taxon>
    </lineage>
</organism>
<gene>
    <name evidence="1" type="ORF">GQE98_01675</name>
</gene>
<accession>A0A6L8W2N9</accession>
<dbReference type="SMART" id="SM00882">
    <property type="entry name" value="CoA_trans"/>
    <property type="match status" value="1"/>
</dbReference>
<dbReference type="Pfam" id="PF01144">
    <property type="entry name" value="CoA_trans"/>
    <property type="match status" value="1"/>
</dbReference>
<name>A0A6L8W2N9_9PROT</name>
<dbReference type="InterPro" id="IPR037171">
    <property type="entry name" value="NagB/RpiA_transferase-like"/>
</dbReference>
<evidence type="ECO:0000313" key="1">
    <source>
        <dbReference type="EMBL" id="MZR29335.1"/>
    </source>
</evidence>
<proteinExistence type="predicted"/>
<dbReference type="AlphaFoldDB" id="A0A6L8W2N9"/>
<sequence>MPVDTEDFSIDDFAKAIPDGAKIAIPADYAGVSMAATRALIRRRAKNIHLVGVPTSGLQAELLIGAGCVKTFESSALTLGEYGPAPRFTKAVREGSIHLIDATCPAIHAGLQASQKGIPFMPLRGILGSDVLKNHPGWKVIQNPFAIDDDPIVAIPAIQPDIALFHAPLADRDGNVWVGRKRELVNMAHASKAAFVTVDAISETSLFETEERAAGVLPALYVGKVCLAPNGSWPLPFWNGAEVDDAHMRRYMEMTRSDAGFKEYLDQFVLQESVTA</sequence>
<dbReference type="SUPFAM" id="SSF100950">
    <property type="entry name" value="NagB/RpiA/CoA transferase-like"/>
    <property type="match status" value="1"/>
</dbReference>